<dbReference type="EMBL" id="JAWXYB010000018">
    <property type="protein sequence ID" value="MDX5932980.1"/>
    <property type="molecule type" value="Genomic_DNA"/>
</dbReference>
<proteinExistence type="predicted"/>
<sequence length="113" mass="12616">MTIPAMVRRPMRRTFGGAAEFGVNARCGDLGDGLAAPDQRPGIEQQQRGNHRRLNNVAKHDLQDDRCFQHPGHRRPQFGNDASRQMLRGVGHGVGAEFSFARPRVRTGQSMIR</sequence>
<comment type="caution">
    <text evidence="1">The sequence shown here is derived from an EMBL/GenBank/DDBJ whole genome shotgun (WGS) entry which is preliminary data.</text>
</comment>
<reference evidence="1 2" key="1">
    <citation type="submission" date="2023-11" db="EMBL/GenBank/DDBJ databases">
        <title>MicrobeMod: A computational toolkit for identifying prokaryotic methylation and restriction-modification with nanopore sequencing.</title>
        <authorList>
            <person name="Crits-Christoph A."/>
            <person name="Kang S.C."/>
            <person name="Lee H."/>
            <person name="Ostrov N."/>
        </authorList>
    </citation>
    <scope>NUCLEOTIDE SEQUENCE [LARGE SCALE GENOMIC DNA]</scope>
    <source>
        <strain evidence="1 2">DSMZ 700</strain>
    </source>
</reference>
<organism evidence="1 2">
    <name type="scientific">Acidiphilium acidophilum</name>
    <name type="common">Thiobacillus acidophilus</name>
    <dbReference type="NCBI Taxonomy" id="76588"/>
    <lineage>
        <taxon>Bacteria</taxon>
        <taxon>Pseudomonadati</taxon>
        <taxon>Pseudomonadota</taxon>
        <taxon>Alphaproteobacteria</taxon>
        <taxon>Acetobacterales</taxon>
        <taxon>Acidocellaceae</taxon>
        <taxon>Acidiphilium</taxon>
    </lineage>
</organism>
<evidence type="ECO:0000313" key="1">
    <source>
        <dbReference type="EMBL" id="MDX5932980.1"/>
    </source>
</evidence>
<dbReference type="AlphaFoldDB" id="A0AAW9DVD1"/>
<dbReference type="RefSeq" id="WP_319615836.1">
    <property type="nucleotide sequence ID" value="NZ_JAWXYB010000018.1"/>
</dbReference>
<name>A0AAW9DVD1_ACIAO</name>
<keyword evidence="2" id="KW-1185">Reference proteome</keyword>
<accession>A0AAW9DVD1</accession>
<dbReference type="Proteomes" id="UP001279553">
    <property type="component" value="Unassembled WGS sequence"/>
</dbReference>
<gene>
    <name evidence="1" type="ORF">SIL87_19695</name>
</gene>
<evidence type="ECO:0000313" key="2">
    <source>
        <dbReference type="Proteomes" id="UP001279553"/>
    </source>
</evidence>
<protein>
    <submittedName>
        <fullName evidence="1">Uncharacterized protein</fullName>
    </submittedName>
</protein>